<dbReference type="CDD" id="cd07023">
    <property type="entry name" value="S49_Sppa_N_C"/>
    <property type="match status" value="1"/>
</dbReference>
<evidence type="ECO:0000256" key="3">
    <source>
        <dbReference type="ARBA" id="ARBA00022801"/>
    </source>
</evidence>
<evidence type="ECO:0000256" key="4">
    <source>
        <dbReference type="ARBA" id="ARBA00022825"/>
    </source>
</evidence>
<accession>A0A382DDG3</accession>
<protein>
    <recommendedName>
        <fullName evidence="5">Peptidase S49 domain-containing protein</fullName>
    </recommendedName>
</protein>
<dbReference type="Pfam" id="PF01343">
    <property type="entry name" value="Peptidase_S49"/>
    <property type="match status" value="1"/>
</dbReference>
<evidence type="ECO:0000256" key="2">
    <source>
        <dbReference type="ARBA" id="ARBA00022670"/>
    </source>
</evidence>
<dbReference type="InterPro" id="IPR002142">
    <property type="entry name" value="Peptidase_S49"/>
</dbReference>
<dbReference type="InterPro" id="IPR047272">
    <property type="entry name" value="S49_SppA_C"/>
</dbReference>
<dbReference type="InterPro" id="IPR029045">
    <property type="entry name" value="ClpP/crotonase-like_dom_sf"/>
</dbReference>
<dbReference type="Gene3D" id="6.20.330.10">
    <property type="match status" value="1"/>
</dbReference>
<dbReference type="InterPro" id="IPR004635">
    <property type="entry name" value="Pept_S49_SppA"/>
</dbReference>
<dbReference type="AlphaFoldDB" id="A0A382DDG3"/>
<evidence type="ECO:0000313" key="6">
    <source>
        <dbReference type="EMBL" id="SVB36295.1"/>
    </source>
</evidence>
<comment type="similarity">
    <text evidence="1">Belongs to the peptidase S49 family.</text>
</comment>
<dbReference type="PANTHER" id="PTHR42987">
    <property type="entry name" value="PEPTIDASE S49"/>
    <property type="match status" value="1"/>
</dbReference>
<feature type="domain" description="Peptidase S49" evidence="5">
    <location>
        <begin position="103"/>
        <end position="252"/>
    </location>
</feature>
<keyword evidence="3" id="KW-0378">Hydrolase</keyword>
<sequence length="300" mass="32315">MKMISSGGKKSPLIKRLLFLMLVLLALVGISSITSEWIAKQGAKNWIGVVNITGIISDSQRIVNQVKKFGQDKRIQGIVLRIDSPGGSVGPSQEIYDEVLKTRKGGKIIYASMGTLAASGGYYIASATEKIFANPGTLTGSIGVIMAFSNAKGLMEKIGLQPEIIKAGKYKDIGSPARAMTQNEKNLLQSVVADVHQQFIEAVANGRDISIAEVTKIADGRILTGRQAYSLNLVDQLGGLQASIDQLANKVGIIGPPIIIKEKPRAGLLDWILQTTINQPLVDHSSIPSLQYTWHVNGWQ</sequence>
<evidence type="ECO:0000256" key="1">
    <source>
        <dbReference type="ARBA" id="ARBA00008683"/>
    </source>
</evidence>
<dbReference type="EMBL" id="UINC01038789">
    <property type="protein sequence ID" value="SVB36295.1"/>
    <property type="molecule type" value="Genomic_DNA"/>
</dbReference>
<dbReference type="PANTHER" id="PTHR42987:SF7">
    <property type="entry name" value="SIGNAL PEPTIDE PEPTIDASE SPPA-RELATED"/>
    <property type="match status" value="1"/>
</dbReference>
<name>A0A382DDG3_9ZZZZ</name>
<proteinExistence type="inferred from homology"/>
<dbReference type="NCBIfam" id="TIGR00706">
    <property type="entry name" value="SppA_dom"/>
    <property type="match status" value="1"/>
</dbReference>
<dbReference type="GO" id="GO:0006508">
    <property type="term" value="P:proteolysis"/>
    <property type="evidence" value="ECO:0007669"/>
    <property type="project" value="UniProtKB-KW"/>
</dbReference>
<reference evidence="6" key="1">
    <citation type="submission" date="2018-05" db="EMBL/GenBank/DDBJ databases">
        <authorList>
            <person name="Lanie J.A."/>
            <person name="Ng W.-L."/>
            <person name="Kazmierczak K.M."/>
            <person name="Andrzejewski T.M."/>
            <person name="Davidsen T.M."/>
            <person name="Wayne K.J."/>
            <person name="Tettelin H."/>
            <person name="Glass J.I."/>
            <person name="Rusch D."/>
            <person name="Podicherti R."/>
            <person name="Tsui H.-C.T."/>
            <person name="Winkler M.E."/>
        </authorList>
    </citation>
    <scope>NUCLEOTIDE SEQUENCE</scope>
</reference>
<keyword evidence="2" id="KW-0645">Protease</keyword>
<dbReference type="Gene3D" id="3.90.226.10">
    <property type="entry name" value="2-enoyl-CoA Hydratase, Chain A, domain 1"/>
    <property type="match status" value="1"/>
</dbReference>
<dbReference type="GO" id="GO:0008236">
    <property type="term" value="F:serine-type peptidase activity"/>
    <property type="evidence" value="ECO:0007669"/>
    <property type="project" value="UniProtKB-KW"/>
</dbReference>
<dbReference type="SUPFAM" id="SSF52096">
    <property type="entry name" value="ClpP/crotonase"/>
    <property type="match status" value="1"/>
</dbReference>
<evidence type="ECO:0000259" key="5">
    <source>
        <dbReference type="Pfam" id="PF01343"/>
    </source>
</evidence>
<gene>
    <name evidence="6" type="ORF">METZ01_LOCUS189149</name>
</gene>
<keyword evidence="4" id="KW-0720">Serine protease</keyword>
<organism evidence="6">
    <name type="scientific">marine metagenome</name>
    <dbReference type="NCBI Taxonomy" id="408172"/>
    <lineage>
        <taxon>unclassified sequences</taxon>
        <taxon>metagenomes</taxon>
        <taxon>ecological metagenomes</taxon>
    </lineage>
</organism>